<dbReference type="EMBL" id="CAUWAG010000003">
    <property type="protein sequence ID" value="CAJ2501982.1"/>
    <property type="molecule type" value="Genomic_DNA"/>
</dbReference>
<dbReference type="Pfam" id="PF20237">
    <property type="entry name" value="DUF6594"/>
    <property type="match status" value="1"/>
</dbReference>
<sequence length="56" mass="5782">MRLGLIVVFSACFSLAPALMTNARTIEVFAATAAFAAVNVVFLTSNPTCTLEGATS</sequence>
<evidence type="ECO:0000256" key="1">
    <source>
        <dbReference type="SAM" id="SignalP"/>
    </source>
</evidence>
<proteinExistence type="predicted"/>
<evidence type="ECO:0000313" key="3">
    <source>
        <dbReference type="EMBL" id="CAJ2501982.1"/>
    </source>
</evidence>
<protein>
    <submittedName>
        <fullName evidence="3">Uu.00g048350.m01.CDS01</fullName>
    </submittedName>
</protein>
<keyword evidence="1" id="KW-0732">Signal</keyword>
<accession>A0AAI8VC83</accession>
<feature type="signal peptide" evidence="1">
    <location>
        <begin position="1"/>
        <end position="18"/>
    </location>
</feature>
<dbReference type="AlphaFoldDB" id="A0AAI8VC83"/>
<dbReference type="InterPro" id="IPR046529">
    <property type="entry name" value="DUF6594"/>
</dbReference>
<dbReference type="Proteomes" id="UP001295740">
    <property type="component" value="Unassembled WGS sequence"/>
</dbReference>
<feature type="domain" description="DUF6594" evidence="2">
    <location>
        <begin position="1"/>
        <end position="40"/>
    </location>
</feature>
<evidence type="ECO:0000259" key="2">
    <source>
        <dbReference type="Pfam" id="PF20237"/>
    </source>
</evidence>
<comment type="caution">
    <text evidence="3">The sequence shown here is derived from an EMBL/GenBank/DDBJ whole genome shotgun (WGS) entry which is preliminary data.</text>
</comment>
<name>A0AAI8VC83_9PEZI</name>
<organism evidence="3 4">
    <name type="scientific">Anthostomella pinea</name>
    <dbReference type="NCBI Taxonomy" id="933095"/>
    <lineage>
        <taxon>Eukaryota</taxon>
        <taxon>Fungi</taxon>
        <taxon>Dikarya</taxon>
        <taxon>Ascomycota</taxon>
        <taxon>Pezizomycotina</taxon>
        <taxon>Sordariomycetes</taxon>
        <taxon>Xylariomycetidae</taxon>
        <taxon>Xylariales</taxon>
        <taxon>Xylariaceae</taxon>
        <taxon>Anthostomella</taxon>
    </lineage>
</organism>
<gene>
    <name evidence="3" type="ORF">KHLLAP_LOCUS2450</name>
</gene>
<reference evidence="3" key="1">
    <citation type="submission" date="2023-10" db="EMBL/GenBank/DDBJ databases">
        <authorList>
            <person name="Hackl T."/>
        </authorList>
    </citation>
    <scope>NUCLEOTIDE SEQUENCE</scope>
</reference>
<evidence type="ECO:0000313" key="4">
    <source>
        <dbReference type="Proteomes" id="UP001295740"/>
    </source>
</evidence>
<feature type="chain" id="PRO_5042581636" evidence="1">
    <location>
        <begin position="19"/>
        <end position="56"/>
    </location>
</feature>
<keyword evidence="4" id="KW-1185">Reference proteome</keyword>